<dbReference type="SUPFAM" id="SSF88697">
    <property type="entry name" value="PUA domain-like"/>
    <property type="match status" value="1"/>
</dbReference>
<feature type="domain" description="Lon N-terminal" evidence="1">
    <location>
        <begin position="17"/>
        <end position="209"/>
    </location>
</feature>
<dbReference type="InterPro" id="IPR046336">
    <property type="entry name" value="Lon_prtase_N_sf"/>
</dbReference>
<dbReference type="EMBL" id="JBHRYR010000002">
    <property type="protein sequence ID" value="MFC3852417.1"/>
    <property type="molecule type" value="Genomic_DNA"/>
</dbReference>
<sequence length="211" mass="23876">MHLNFMLDVMHSTERHLPIFPLSQPMFPGCRLPLRIFEPRYLRMVSESSRDGTGFVITLLQEGQEVIRSGRRAVAFHDLGCHCHIVDFEQLPGGLLGITIEGAAEVWIESAHQEDDGLWVGIAHQADVLSLPADEPLDDLMAVMAELKTHPLLDSLVPDVALEQMSPEHILNTLCCWLPMSEVQKQALLQELDLAQRLRGLRRVLDEWMRS</sequence>
<dbReference type="SMART" id="SM00464">
    <property type="entry name" value="LON"/>
    <property type="match status" value="1"/>
</dbReference>
<gene>
    <name evidence="2" type="ORF">ACFOOG_06180</name>
</gene>
<reference evidence="3" key="1">
    <citation type="journal article" date="2019" name="Int. J. Syst. Evol. Microbiol.">
        <title>The Global Catalogue of Microorganisms (GCM) 10K type strain sequencing project: providing services to taxonomists for standard genome sequencing and annotation.</title>
        <authorList>
            <consortium name="The Broad Institute Genomics Platform"/>
            <consortium name="The Broad Institute Genome Sequencing Center for Infectious Disease"/>
            <person name="Wu L."/>
            <person name="Ma J."/>
        </authorList>
    </citation>
    <scope>NUCLEOTIDE SEQUENCE [LARGE SCALE GENOMIC DNA]</scope>
    <source>
        <strain evidence="3">IBRC 10765</strain>
    </source>
</reference>
<dbReference type="InterPro" id="IPR003111">
    <property type="entry name" value="Lon_prtase_N"/>
</dbReference>
<dbReference type="Pfam" id="PF02190">
    <property type="entry name" value="LON_substr_bdg"/>
    <property type="match status" value="1"/>
</dbReference>
<dbReference type="PROSITE" id="PS51787">
    <property type="entry name" value="LON_N"/>
    <property type="match status" value="1"/>
</dbReference>
<dbReference type="RefSeq" id="WP_380694525.1">
    <property type="nucleotide sequence ID" value="NZ_JBHRYR010000002.1"/>
</dbReference>
<dbReference type="PANTHER" id="PTHR46732:SF8">
    <property type="entry name" value="ATP-DEPENDENT PROTEASE LA (LON) DOMAIN PROTEIN"/>
    <property type="match status" value="1"/>
</dbReference>
<dbReference type="PANTHER" id="PTHR46732">
    <property type="entry name" value="ATP-DEPENDENT PROTEASE LA (LON) DOMAIN PROTEIN"/>
    <property type="match status" value="1"/>
</dbReference>
<evidence type="ECO:0000313" key="3">
    <source>
        <dbReference type="Proteomes" id="UP001595617"/>
    </source>
</evidence>
<evidence type="ECO:0000313" key="2">
    <source>
        <dbReference type="EMBL" id="MFC3852417.1"/>
    </source>
</evidence>
<name>A0ABV7ZV79_9GAMM</name>
<evidence type="ECO:0000259" key="1">
    <source>
        <dbReference type="PROSITE" id="PS51787"/>
    </source>
</evidence>
<comment type="caution">
    <text evidence="2">The sequence shown here is derived from an EMBL/GenBank/DDBJ whole genome shotgun (WGS) entry which is preliminary data.</text>
</comment>
<protein>
    <submittedName>
        <fullName evidence="2">LON peptidase substrate-binding domain-containing protein</fullName>
    </submittedName>
</protein>
<dbReference type="Gene3D" id="2.30.130.40">
    <property type="entry name" value="LON domain-like"/>
    <property type="match status" value="1"/>
</dbReference>
<organism evidence="2 3">
    <name type="scientific">Saccharospirillum mangrovi</name>
    <dbReference type="NCBI Taxonomy" id="2161747"/>
    <lineage>
        <taxon>Bacteria</taxon>
        <taxon>Pseudomonadati</taxon>
        <taxon>Pseudomonadota</taxon>
        <taxon>Gammaproteobacteria</taxon>
        <taxon>Oceanospirillales</taxon>
        <taxon>Saccharospirillaceae</taxon>
        <taxon>Saccharospirillum</taxon>
    </lineage>
</organism>
<proteinExistence type="predicted"/>
<accession>A0ABV7ZV79</accession>
<keyword evidence="3" id="KW-1185">Reference proteome</keyword>
<dbReference type="Proteomes" id="UP001595617">
    <property type="component" value="Unassembled WGS sequence"/>
</dbReference>
<dbReference type="InterPro" id="IPR015947">
    <property type="entry name" value="PUA-like_sf"/>
</dbReference>